<proteinExistence type="predicted"/>
<comment type="caution">
    <text evidence="1">The sequence shown here is derived from an EMBL/GenBank/DDBJ whole genome shotgun (WGS) entry which is preliminary data.</text>
</comment>
<sequence>DDKTSNGVSDNKPSDNAAAPPPCDSQSNSQDQLEPVTTGGATVAQASGEDIASEPIPDTLLSSSPNPNASRGASANKPSSDKVVESHQNASSAPIKPSSLHSRQGHLLASSPFLQADRNSLHVSKDDPTKASSAKVAKRVVSPFLQKQDVAKALQPDSPSPVNGKQQPKAKVEFGPRASGSIKELAAKLETKTATSHVQPKEGWMSAFPRPASATATATKPAAAASNSALAAKAQNEARDSDDKGKSENDGDKPCSSHWQDKDRAHCRYCSRQRATQGRWSCHYHNWYCRKTSACRYHYCVQDQGIRCKRLSRKSHTTQYYCHYRHQEVRGGINCLHDGGRIRHPLTPHCPSCRLQAHLHLLDCRGARCRHYQYRNATPTASVSAAAKPGATKPTVGVRRTSAAAPNTSAQRKPPATAVTLPKTPVSARTDLATTISRRLASREAIASRRLTTGSIDTLNKRPIATKSRDTNTSNSTQKDTLTSRRVSSVGLGSASKPAVKPTIPVTASTSNAVKKSTASAVKKPAVTSVTRSSSVASAAAKRVPLTTAATPRATAAASVTTSLATTRRLSMRVSPSTKTGDASTADKKRLTTTRSTTTAKSLTPASAKKAIKPTANPAARVTLSKTSSGSTITNPTNEPSNKVTPEENALVEKEGETKTGTETQPLHEGEAVAEDKDEAEAVTACDTQGDTAALAVPPEQEPTAATETITEEPNADHHGDPVEPDNSEEAAEPELNTQVTDGTTGRDSSEPTEQQEQPEQCPEANVAYSENAEGPVVVKTEEDMDDPIKQGKSEEESISPDNIAAAELSGGHYVVTAEEEKRDEELQGQTPTDTEEPLKDEVLVESGTPAEVADEQEKASVCDPDSVQKDDKPVEDVTEAEQGGAEMTSAVGDNNTASNDAQGSIAEADNVAEEPVTVDEGEAVVDTANAVGADDAPQAPESPTIDNNDAITSLEDRRVSEDHVPEAADEGPSEVEADARITEVSSADNKDDGNESADPKHVNDASENEQNASPSNQPASPNNEDDDEDDEDEDDGEDDHGESKMTSPSPQADKDITPATPGRRNKRRRKRKTRSKKN</sequence>
<name>A0ACC1HLY7_9FUNG</name>
<feature type="non-terminal residue" evidence="1">
    <location>
        <position position="1"/>
    </location>
</feature>
<organism evidence="1 2">
    <name type="scientific">Spiromyces aspiralis</name>
    <dbReference type="NCBI Taxonomy" id="68401"/>
    <lineage>
        <taxon>Eukaryota</taxon>
        <taxon>Fungi</taxon>
        <taxon>Fungi incertae sedis</taxon>
        <taxon>Zoopagomycota</taxon>
        <taxon>Kickxellomycotina</taxon>
        <taxon>Kickxellomycetes</taxon>
        <taxon>Kickxellales</taxon>
        <taxon>Kickxellaceae</taxon>
        <taxon>Spiromyces</taxon>
    </lineage>
</organism>
<reference evidence="1" key="1">
    <citation type="submission" date="2022-06" db="EMBL/GenBank/DDBJ databases">
        <title>Phylogenomic reconstructions and comparative analyses of Kickxellomycotina fungi.</title>
        <authorList>
            <person name="Reynolds N.K."/>
            <person name="Stajich J.E."/>
            <person name="Barry K."/>
            <person name="Grigoriev I.V."/>
            <person name="Crous P."/>
            <person name="Smith M.E."/>
        </authorList>
    </citation>
    <scope>NUCLEOTIDE SEQUENCE</scope>
    <source>
        <strain evidence="1">RSA 2271</strain>
    </source>
</reference>
<evidence type="ECO:0000313" key="2">
    <source>
        <dbReference type="Proteomes" id="UP001145114"/>
    </source>
</evidence>
<protein>
    <submittedName>
        <fullName evidence="1">Uncharacterized protein</fullName>
    </submittedName>
</protein>
<gene>
    <name evidence="1" type="ORF">EV182_002264</name>
</gene>
<dbReference type="EMBL" id="JAMZIH010005589">
    <property type="protein sequence ID" value="KAJ1674934.1"/>
    <property type="molecule type" value="Genomic_DNA"/>
</dbReference>
<dbReference type="Proteomes" id="UP001145114">
    <property type="component" value="Unassembled WGS sequence"/>
</dbReference>
<evidence type="ECO:0000313" key="1">
    <source>
        <dbReference type="EMBL" id="KAJ1674934.1"/>
    </source>
</evidence>
<keyword evidence="2" id="KW-1185">Reference proteome</keyword>
<accession>A0ACC1HLY7</accession>